<dbReference type="EMBL" id="GGEC01008938">
    <property type="protein sequence ID" value="MBW89421.1"/>
    <property type="molecule type" value="Transcribed_RNA"/>
</dbReference>
<sequence>MKSDKKLKQNLILGQAKQTQLSAILCFHITINHSFK</sequence>
<evidence type="ECO:0000313" key="1">
    <source>
        <dbReference type="EMBL" id="MBW89421.1"/>
    </source>
</evidence>
<protein>
    <submittedName>
        <fullName evidence="1">Uncharacterized protein</fullName>
    </submittedName>
</protein>
<accession>A0A2P2J7I2</accession>
<reference evidence="1" key="1">
    <citation type="submission" date="2018-02" db="EMBL/GenBank/DDBJ databases">
        <title>Rhizophora mucronata_Transcriptome.</title>
        <authorList>
            <person name="Meera S.P."/>
            <person name="Sreeshan A."/>
            <person name="Augustine A."/>
        </authorList>
    </citation>
    <scope>NUCLEOTIDE SEQUENCE</scope>
    <source>
        <tissue evidence="1">Leaf</tissue>
    </source>
</reference>
<name>A0A2P2J7I2_RHIMU</name>
<proteinExistence type="predicted"/>
<dbReference type="AlphaFoldDB" id="A0A2P2J7I2"/>
<organism evidence="1">
    <name type="scientific">Rhizophora mucronata</name>
    <name type="common">Asiatic mangrove</name>
    <dbReference type="NCBI Taxonomy" id="61149"/>
    <lineage>
        <taxon>Eukaryota</taxon>
        <taxon>Viridiplantae</taxon>
        <taxon>Streptophyta</taxon>
        <taxon>Embryophyta</taxon>
        <taxon>Tracheophyta</taxon>
        <taxon>Spermatophyta</taxon>
        <taxon>Magnoliopsida</taxon>
        <taxon>eudicotyledons</taxon>
        <taxon>Gunneridae</taxon>
        <taxon>Pentapetalae</taxon>
        <taxon>rosids</taxon>
        <taxon>fabids</taxon>
        <taxon>Malpighiales</taxon>
        <taxon>Rhizophoraceae</taxon>
        <taxon>Rhizophora</taxon>
    </lineage>
</organism>